<feature type="transmembrane region" description="Helical" evidence="1">
    <location>
        <begin position="12"/>
        <end position="34"/>
    </location>
</feature>
<protein>
    <submittedName>
        <fullName evidence="2">Uncharacterized protein</fullName>
    </submittedName>
</protein>
<evidence type="ECO:0000256" key="1">
    <source>
        <dbReference type="SAM" id="Phobius"/>
    </source>
</evidence>
<accession>A0A2W7C083</accession>
<evidence type="ECO:0000313" key="3">
    <source>
        <dbReference type="Proteomes" id="UP000248616"/>
    </source>
</evidence>
<keyword evidence="1" id="KW-1133">Transmembrane helix</keyword>
<comment type="caution">
    <text evidence="2">The sequence shown here is derived from an EMBL/GenBank/DDBJ whole genome shotgun (WGS) entry which is preliminary data.</text>
</comment>
<sequence>MFRDKESRFLEAGLLAAVPICVAITALIALLTLARI</sequence>
<gene>
    <name evidence="2" type="ORF">B5V02_24330</name>
</gene>
<name>A0A2W7C083_9HYPH</name>
<proteinExistence type="predicted"/>
<dbReference type="Proteomes" id="UP000248616">
    <property type="component" value="Unassembled WGS sequence"/>
</dbReference>
<keyword evidence="1" id="KW-0812">Transmembrane</keyword>
<keyword evidence="3" id="KW-1185">Reference proteome</keyword>
<keyword evidence="1" id="KW-0472">Membrane</keyword>
<dbReference type="AlphaFoldDB" id="A0A2W7C083"/>
<evidence type="ECO:0000313" key="2">
    <source>
        <dbReference type="EMBL" id="PZV36307.1"/>
    </source>
</evidence>
<reference evidence="3" key="1">
    <citation type="submission" date="2017-03" db="EMBL/GenBank/DDBJ databases">
        <authorList>
            <person name="Safronova V.I."/>
            <person name="Sazanova A.L."/>
            <person name="Chirak E.R."/>
        </authorList>
    </citation>
    <scope>NUCLEOTIDE SEQUENCE [LARGE SCALE GENOMIC DNA]</scope>
    <source>
        <strain evidence="3">Ach-343</strain>
    </source>
</reference>
<dbReference type="EMBL" id="MZXV01000051">
    <property type="protein sequence ID" value="PZV36307.1"/>
    <property type="molecule type" value="Genomic_DNA"/>
</dbReference>
<organism evidence="2 3">
    <name type="scientific">Mesorhizobium kowhaii</name>
    <dbReference type="NCBI Taxonomy" id="1300272"/>
    <lineage>
        <taxon>Bacteria</taxon>
        <taxon>Pseudomonadati</taxon>
        <taxon>Pseudomonadota</taxon>
        <taxon>Alphaproteobacteria</taxon>
        <taxon>Hyphomicrobiales</taxon>
        <taxon>Phyllobacteriaceae</taxon>
        <taxon>Mesorhizobium</taxon>
    </lineage>
</organism>